<dbReference type="InterPro" id="IPR028939">
    <property type="entry name" value="P5C_Rdtase_cat_N"/>
</dbReference>
<sequence length="228" mass="23602">MDISIIGSGSIGGTLAEQLAGRGHTVTIANSRGPASLAELANRTGATAAETAEAVGRAQVLIVSVPSGALPGLGRTVEKHLPAGAVVIDTSNYVPELRDQPIAAIDDGLPEGLWVARQLNRPIIKALNTVGAASLASGGRPRGDSRRIAAPVSGSDAAAKRTVIALLDEIGFDGFDAGDLDNSWRQEPGTPVYTADLPLGQARKAIDEAMRGDTAAWRERIRSTAKRQ</sequence>
<dbReference type="STRING" id="310780.SAMN05216267_1009100"/>
<organism evidence="3 4">
    <name type="scientific">Actinacidiphila rubida</name>
    <dbReference type="NCBI Taxonomy" id="310780"/>
    <lineage>
        <taxon>Bacteria</taxon>
        <taxon>Bacillati</taxon>
        <taxon>Actinomycetota</taxon>
        <taxon>Actinomycetes</taxon>
        <taxon>Kitasatosporales</taxon>
        <taxon>Streptomycetaceae</taxon>
        <taxon>Actinacidiphila</taxon>
    </lineage>
</organism>
<dbReference type="SUPFAM" id="SSF51735">
    <property type="entry name" value="NAD(P)-binding Rossmann-fold domains"/>
    <property type="match status" value="1"/>
</dbReference>
<proteinExistence type="predicted"/>
<protein>
    <recommendedName>
        <fullName evidence="2">Pyrroline-5-carboxylate reductase catalytic N-terminal domain-containing protein</fullName>
    </recommendedName>
</protein>
<dbReference type="Proteomes" id="UP000181951">
    <property type="component" value="Unassembled WGS sequence"/>
</dbReference>
<dbReference type="InterPro" id="IPR036291">
    <property type="entry name" value="NAD(P)-bd_dom_sf"/>
</dbReference>
<keyword evidence="1" id="KW-0560">Oxidoreductase</keyword>
<name>A0A1H8J077_9ACTN</name>
<dbReference type="PANTHER" id="PTHR14239">
    <property type="entry name" value="DUDULIN-RELATED"/>
    <property type="match status" value="1"/>
</dbReference>
<feature type="domain" description="Pyrroline-5-carboxylate reductase catalytic N-terminal" evidence="2">
    <location>
        <begin position="3"/>
        <end position="93"/>
    </location>
</feature>
<dbReference type="Gene3D" id="3.40.50.720">
    <property type="entry name" value="NAD(P)-binding Rossmann-like Domain"/>
    <property type="match status" value="1"/>
</dbReference>
<dbReference type="GO" id="GO:0016491">
    <property type="term" value="F:oxidoreductase activity"/>
    <property type="evidence" value="ECO:0007669"/>
    <property type="project" value="UniProtKB-KW"/>
</dbReference>
<evidence type="ECO:0000313" key="3">
    <source>
        <dbReference type="EMBL" id="SEN74380.1"/>
    </source>
</evidence>
<dbReference type="InterPro" id="IPR051267">
    <property type="entry name" value="STEAP_metalloreductase"/>
</dbReference>
<gene>
    <name evidence="3" type="ORF">SAMN05216267_1009100</name>
</gene>
<reference evidence="3 4" key="1">
    <citation type="submission" date="2016-10" db="EMBL/GenBank/DDBJ databases">
        <authorList>
            <person name="de Groot N.N."/>
        </authorList>
    </citation>
    <scope>NUCLEOTIDE SEQUENCE [LARGE SCALE GENOMIC DNA]</scope>
    <source>
        <strain evidence="3 4">CGMCC 4.2026</strain>
    </source>
</reference>
<dbReference type="EMBL" id="FODD01000009">
    <property type="protein sequence ID" value="SEN74380.1"/>
    <property type="molecule type" value="Genomic_DNA"/>
</dbReference>
<dbReference type="AlphaFoldDB" id="A0A1H8J077"/>
<evidence type="ECO:0000313" key="4">
    <source>
        <dbReference type="Proteomes" id="UP000181951"/>
    </source>
</evidence>
<keyword evidence="4" id="KW-1185">Reference proteome</keyword>
<accession>A0A1H8J077</accession>
<dbReference type="Pfam" id="PF03807">
    <property type="entry name" value="F420_oxidored"/>
    <property type="match status" value="1"/>
</dbReference>
<evidence type="ECO:0000256" key="1">
    <source>
        <dbReference type="ARBA" id="ARBA00023002"/>
    </source>
</evidence>
<evidence type="ECO:0000259" key="2">
    <source>
        <dbReference type="Pfam" id="PF03807"/>
    </source>
</evidence>